<evidence type="ECO:0000256" key="1">
    <source>
        <dbReference type="SAM" id="SignalP"/>
    </source>
</evidence>
<dbReference type="Gene3D" id="3.60.10.10">
    <property type="entry name" value="Endonuclease/exonuclease/phosphatase"/>
    <property type="match status" value="1"/>
</dbReference>
<dbReference type="SUPFAM" id="SSF56219">
    <property type="entry name" value="DNase I-like"/>
    <property type="match status" value="1"/>
</dbReference>
<dbReference type="PANTHER" id="PTHR42834">
    <property type="entry name" value="ENDONUCLEASE/EXONUCLEASE/PHOSPHATASE FAMILY PROTEIN (AFU_ORTHOLOGUE AFUA_3G09210)"/>
    <property type="match status" value="1"/>
</dbReference>
<feature type="signal peptide" evidence="1">
    <location>
        <begin position="1"/>
        <end position="22"/>
    </location>
</feature>
<keyword evidence="3" id="KW-0378">Hydrolase</keyword>
<name>A0A7J4XGN2_9BACE</name>
<feature type="chain" id="PRO_5029764108" evidence="1">
    <location>
        <begin position="23"/>
        <end position="348"/>
    </location>
</feature>
<organism evidence="3 4">
    <name type="scientific">Bacteroides salyersiae</name>
    <dbReference type="NCBI Taxonomy" id="291644"/>
    <lineage>
        <taxon>Bacteria</taxon>
        <taxon>Pseudomonadati</taxon>
        <taxon>Bacteroidota</taxon>
        <taxon>Bacteroidia</taxon>
        <taxon>Bacteroidales</taxon>
        <taxon>Bacteroidaceae</taxon>
        <taxon>Bacteroides</taxon>
    </lineage>
</organism>
<reference evidence="3 4" key="1">
    <citation type="journal article" date="2019" name="Nat. Med.">
        <title>A library of human gut bacterial isolates paired with longitudinal multiomics data enables mechanistic microbiome research.</title>
        <authorList>
            <person name="Poyet M."/>
            <person name="Groussin M."/>
            <person name="Gibbons S.M."/>
            <person name="Avila-Pacheco J."/>
            <person name="Jiang X."/>
            <person name="Kearney S.M."/>
            <person name="Perrotta A.R."/>
            <person name="Berdy B."/>
            <person name="Zhao S."/>
            <person name="Lieberman T.D."/>
            <person name="Swanson P.K."/>
            <person name="Smith M."/>
            <person name="Roesemann S."/>
            <person name="Alexander J.E."/>
            <person name="Rich S.A."/>
            <person name="Livny J."/>
            <person name="Vlamakis H."/>
            <person name="Clish C."/>
            <person name="Bullock K."/>
            <person name="Deik A."/>
            <person name="Scott J."/>
            <person name="Pierce K.A."/>
            <person name="Xavier R.J."/>
            <person name="Alm E.J."/>
        </authorList>
    </citation>
    <scope>NUCLEOTIDE SEQUENCE [LARGE SCALE GENOMIC DNA]</scope>
    <source>
        <strain evidence="3 4">BIOML-A10</strain>
    </source>
</reference>
<evidence type="ECO:0000259" key="2">
    <source>
        <dbReference type="Pfam" id="PF19580"/>
    </source>
</evidence>
<dbReference type="InterPro" id="IPR036691">
    <property type="entry name" value="Endo/exonu/phosph_ase_sf"/>
</dbReference>
<feature type="domain" description="Endonuclease/exonuclease/phosphatase" evidence="2">
    <location>
        <begin position="29"/>
        <end position="341"/>
    </location>
</feature>
<dbReference type="Proteomes" id="UP000422221">
    <property type="component" value="Unassembled WGS sequence"/>
</dbReference>
<sequence>MNRGIIVLLFLFLYMPRLTAQADSPPFRVMCWNVENLFDTHHDSLKNDYEFLPDALRHWNYQRYKKKLVNIARVITAVGEWVPPVLVGLCEVENDNVMRDLTRYSPLKEQGYRYVITHSPDERGIDVALLYQRDRFKLLSHRSIPTGTFRPQNRPTRDILHVCGLLATGDSLDVLVVHLPSRSSGAKVSEPYRMLVAGKIRSIADSLLTTRLHPQLIIMGDFNDYPNNKSITQTLGALAPPPHPAPLQLYHLLASRAEAEKYSFGSYKYQGKWGLLDHLIISGTLLDNSSPFHTNEKKANVARLPFLLSNDEKYGGKQPFRTYSGIKYLGGYSDHLPIYTDFEIIRNN</sequence>
<comment type="caution">
    <text evidence="3">The sequence shown here is derived from an EMBL/GenBank/DDBJ whole genome shotgun (WGS) entry which is preliminary data.</text>
</comment>
<evidence type="ECO:0000313" key="3">
    <source>
        <dbReference type="EMBL" id="KAA3762428.1"/>
    </source>
</evidence>
<accession>A0A7J4XGN2</accession>
<dbReference type="Pfam" id="PF19580">
    <property type="entry name" value="Exo_endo_phos_3"/>
    <property type="match status" value="1"/>
</dbReference>
<proteinExistence type="predicted"/>
<dbReference type="PANTHER" id="PTHR42834:SF1">
    <property type="entry name" value="ENDONUCLEASE_EXONUCLEASE_PHOSPHATASE FAMILY PROTEIN (AFU_ORTHOLOGUE AFUA_3G09210)"/>
    <property type="match status" value="1"/>
</dbReference>
<dbReference type="GO" id="GO:0004519">
    <property type="term" value="F:endonuclease activity"/>
    <property type="evidence" value="ECO:0007669"/>
    <property type="project" value="UniProtKB-KW"/>
</dbReference>
<keyword evidence="3" id="KW-0255">Endonuclease</keyword>
<dbReference type="AlphaFoldDB" id="A0A7J4XGN2"/>
<evidence type="ECO:0000313" key="4">
    <source>
        <dbReference type="Proteomes" id="UP000422221"/>
    </source>
</evidence>
<gene>
    <name evidence="3" type="ORF">F3F73_15180</name>
</gene>
<keyword evidence="3" id="KW-0540">Nuclease</keyword>
<dbReference type="InterPro" id="IPR005135">
    <property type="entry name" value="Endo/exonuclease/phosphatase"/>
</dbReference>
<keyword evidence="1" id="KW-0732">Signal</keyword>
<dbReference type="EMBL" id="VWMK01000015">
    <property type="protein sequence ID" value="KAA3762428.1"/>
    <property type="molecule type" value="Genomic_DNA"/>
</dbReference>
<dbReference type="RefSeq" id="WP_130059468.1">
    <property type="nucleotide sequence ID" value="NZ_JADNPJ010000012.1"/>
</dbReference>
<protein>
    <submittedName>
        <fullName evidence="3">Endonuclease</fullName>
    </submittedName>
</protein>